<dbReference type="GO" id="GO:0003677">
    <property type="term" value="F:DNA binding"/>
    <property type="evidence" value="ECO:0007669"/>
    <property type="project" value="UniProtKB-KW"/>
</dbReference>
<dbReference type="OrthoDB" id="1524679at2"/>
<dbReference type="EMBL" id="RMBX01000011">
    <property type="protein sequence ID" value="RPD39349.1"/>
    <property type="molecule type" value="Genomic_DNA"/>
</dbReference>
<reference evidence="3" key="1">
    <citation type="submission" date="2018-11" db="EMBL/GenBank/DDBJ databases">
        <title>Chitinophaga lutea sp.nov., isolate from arsenic contaminated soil.</title>
        <authorList>
            <person name="Zong Y."/>
        </authorList>
    </citation>
    <scope>NUCLEOTIDE SEQUENCE [LARGE SCALE GENOMIC DNA]</scope>
    <source>
        <strain evidence="3">YLT18</strain>
    </source>
</reference>
<proteinExistence type="predicted"/>
<protein>
    <submittedName>
        <fullName evidence="2">DNA-binding protein</fullName>
    </submittedName>
</protein>
<dbReference type="Pfam" id="PF12728">
    <property type="entry name" value="HTH_17"/>
    <property type="match status" value="1"/>
</dbReference>
<evidence type="ECO:0000313" key="3">
    <source>
        <dbReference type="Proteomes" id="UP000279089"/>
    </source>
</evidence>
<evidence type="ECO:0000259" key="1">
    <source>
        <dbReference type="Pfam" id="PF12728"/>
    </source>
</evidence>
<keyword evidence="3" id="KW-1185">Reference proteome</keyword>
<name>A0A3N4MI73_9BACT</name>
<feature type="domain" description="Helix-turn-helix" evidence="1">
    <location>
        <begin position="41"/>
        <end position="87"/>
    </location>
</feature>
<keyword evidence="2" id="KW-0238">DNA-binding</keyword>
<dbReference type="AlphaFoldDB" id="A0A3N4MI73"/>
<organism evidence="2 3">
    <name type="scientific">Chitinophaga barathri</name>
    <dbReference type="NCBI Taxonomy" id="1647451"/>
    <lineage>
        <taxon>Bacteria</taxon>
        <taxon>Pseudomonadati</taxon>
        <taxon>Bacteroidota</taxon>
        <taxon>Chitinophagia</taxon>
        <taxon>Chitinophagales</taxon>
        <taxon>Chitinophagaceae</taxon>
        <taxon>Chitinophaga</taxon>
    </lineage>
</organism>
<accession>A0A3N4MI73</accession>
<gene>
    <name evidence="2" type="ORF">EG028_19685</name>
</gene>
<evidence type="ECO:0000313" key="2">
    <source>
        <dbReference type="EMBL" id="RPD39349.1"/>
    </source>
</evidence>
<dbReference type="RefSeq" id="WP_120517990.1">
    <property type="nucleotide sequence ID" value="NZ_QXZY01000011.1"/>
</dbReference>
<dbReference type="InterPro" id="IPR009061">
    <property type="entry name" value="DNA-bd_dom_put_sf"/>
</dbReference>
<dbReference type="SUPFAM" id="SSF46955">
    <property type="entry name" value="Putative DNA-binding domain"/>
    <property type="match status" value="1"/>
</dbReference>
<sequence>MEDKVITIKDLEAFGRQLFADIKNLIGEREPQNTTLRKSTLRSGEVKLLLGISAGTLKNYRINGVIRCRKVGGSYQYDKSQVEKLISNIT</sequence>
<dbReference type="InterPro" id="IPR041657">
    <property type="entry name" value="HTH_17"/>
</dbReference>
<dbReference type="Proteomes" id="UP000279089">
    <property type="component" value="Unassembled WGS sequence"/>
</dbReference>
<comment type="caution">
    <text evidence="2">The sequence shown here is derived from an EMBL/GenBank/DDBJ whole genome shotgun (WGS) entry which is preliminary data.</text>
</comment>